<feature type="chain" id="PRO_5011575016" description="Lipoprotein" evidence="2">
    <location>
        <begin position="23"/>
        <end position="337"/>
    </location>
</feature>
<evidence type="ECO:0008006" key="5">
    <source>
        <dbReference type="Google" id="ProtNLM"/>
    </source>
</evidence>
<organism evidence="3 4">
    <name type="scientific">Pseudomonas indica</name>
    <dbReference type="NCBI Taxonomy" id="137658"/>
    <lineage>
        <taxon>Bacteria</taxon>
        <taxon>Pseudomonadati</taxon>
        <taxon>Pseudomonadota</taxon>
        <taxon>Gammaproteobacteria</taxon>
        <taxon>Pseudomonadales</taxon>
        <taxon>Pseudomonadaceae</taxon>
        <taxon>Pseudomonas</taxon>
    </lineage>
</organism>
<gene>
    <name evidence="3" type="ORF">SAMN05216186_11085</name>
</gene>
<feature type="coiled-coil region" evidence="1">
    <location>
        <begin position="187"/>
        <end position="254"/>
    </location>
</feature>
<reference evidence="3 4" key="1">
    <citation type="submission" date="2016-10" db="EMBL/GenBank/DDBJ databases">
        <authorList>
            <person name="de Groot N.N."/>
        </authorList>
    </citation>
    <scope>NUCLEOTIDE SEQUENCE [LARGE SCALE GENOMIC DNA]</scope>
    <source>
        <strain evidence="3 4">JCM 21544</strain>
    </source>
</reference>
<name>A0A1G9EJR7_9PSED</name>
<proteinExistence type="predicted"/>
<keyword evidence="4" id="KW-1185">Reference proteome</keyword>
<evidence type="ECO:0000313" key="3">
    <source>
        <dbReference type="EMBL" id="SDK76318.1"/>
    </source>
</evidence>
<keyword evidence="1" id="KW-0175">Coiled coil</keyword>
<sequence length="337" mass="38076">MNLRTIILVPLLPLALAGCNDAIDTVKNGRMKINEQYTVDQAFSNRSICDSVEWDVITDDRNRELVQYKCHITGIESYYAQEKQRIRENLLSGFDLEKRAAQVHLEPARMEMEAAENALNKPRPANTDTLDSDRLTDLLAREDLLSESAPSRSLQNYSGSPEVAAAAQRYFLSYVRDPASPQFAAHKQNEQELLRTMAAEREKLQAQIAEERARLSEVQNARGQESVAHAQQRLNRATELYENLQNSVAAKLEELDAQHAAKLKQFDGAATIESVAEVFEWVVKGEEIELVWSGLEGTYGDGQIKRFGHINRLGSLQDVYRNNVKTYSDLRQKAPLL</sequence>
<dbReference type="EMBL" id="FNFD01000010">
    <property type="protein sequence ID" value="SDK76318.1"/>
    <property type="molecule type" value="Genomic_DNA"/>
</dbReference>
<evidence type="ECO:0000256" key="1">
    <source>
        <dbReference type="SAM" id="Coils"/>
    </source>
</evidence>
<dbReference type="Proteomes" id="UP000198706">
    <property type="component" value="Unassembled WGS sequence"/>
</dbReference>
<accession>A0A1G9EJR7</accession>
<dbReference type="AlphaFoldDB" id="A0A1G9EJR7"/>
<dbReference type="RefSeq" id="WP_084337636.1">
    <property type="nucleotide sequence ID" value="NZ_FNFD01000010.1"/>
</dbReference>
<feature type="signal peptide" evidence="2">
    <location>
        <begin position="1"/>
        <end position="22"/>
    </location>
</feature>
<keyword evidence="2" id="KW-0732">Signal</keyword>
<protein>
    <recommendedName>
        <fullName evidence="5">Lipoprotein</fullName>
    </recommendedName>
</protein>
<dbReference type="PROSITE" id="PS51257">
    <property type="entry name" value="PROKAR_LIPOPROTEIN"/>
    <property type="match status" value="1"/>
</dbReference>
<evidence type="ECO:0000313" key="4">
    <source>
        <dbReference type="Proteomes" id="UP000198706"/>
    </source>
</evidence>
<evidence type="ECO:0000256" key="2">
    <source>
        <dbReference type="SAM" id="SignalP"/>
    </source>
</evidence>